<dbReference type="EMBL" id="JBBLXS010000045">
    <property type="protein sequence ID" value="MEK0184324.1"/>
    <property type="molecule type" value="Genomic_DNA"/>
</dbReference>
<dbReference type="RefSeq" id="WP_340520050.1">
    <property type="nucleotide sequence ID" value="NZ_JBBLXS010000045.1"/>
</dbReference>
<gene>
    <name evidence="1" type="ORF">WMG39_05600</name>
</gene>
<accession>A0ABU8YIW7</accession>
<comment type="caution">
    <text evidence="1">The sequence shown here is derived from an EMBL/GenBank/DDBJ whole genome shotgun (WGS) entry which is preliminary data.</text>
</comment>
<dbReference type="Proteomes" id="UP001384579">
    <property type="component" value="Unassembled WGS sequence"/>
</dbReference>
<reference evidence="1 2" key="1">
    <citation type="journal article" date="2020" name="Harmful Algae">
        <title>Molecular and morphological characterization of a novel dihydroanatoxin-a producing Microcoleus species (cyanobacteria) from the Russian River, California, USA.</title>
        <authorList>
            <person name="Conklin K.Y."/>
            <person name="Stancheva R."/>
            <person name="Otten T.G."/>
            <person name="Fadness R."/>
            <person name="Boyer G.L."/>
            <person name="Read B."/>
            <person name="Zhang X."/>
            <person name="Sheath R.G."/>
        </authorList>
    </citation>
    <scope>NUCLEOTIDE SEQUENCE [LARGE SCALE GENOMIC DNA]</scope>
    <source>
        <strain evidence="1 2">PTRS2</strain>
    </source>
</reference>
<organism evidence="1 2">
    <name type="scientific">Microcoleus anatoxicus PTRS2</name>
    <dbReference type="NCBI Taxonomy" id="2705321"/>
    <lineage>
        <taxon>Bacteria</taxon>
        <taxon>Bacillati</taxon>
        <taxon>Cyanobacteriota</taxon>
        <taxon>Cyanophyceae</taxon>
        <taxon>Oscillatoriophycideae</taxon>
        <taxon>Oscillatoriales</taxon>
        <taxon>Microcoleaceae</taxon>
        <taxon>Microcoleus</taxon>
        <taxon>Microcoleus anatoxicus</taxon>
    </lineage>
</organism>
<name>A0ABU8YIW7_9CYAN</name>
<keyword evidence="2" id="KW-1185">Reference proteome</keyword>
<evidence type="ECO:0000313" key="2">
    <source>
        <dbReference type="Proteomes" id="UP001384579"/>
    </source>
</evidence>
<sequence length="67" mass="7720">MFYSSSDRQSSFIDICRSQFVGTTLTKRYLSQIMRLLKSKHFSKREEQNALVRVLSILYKSAIAIAG</sequence>
<proteinExistence type="predicted"/>
<evidence type="ECO:0000313" key="1">
    <source>
        <dbReference type="EMBL" id="MEK0184324.1"/>
    </source>
</evidence>
<protein>
    <submittedName>
        <fullName evidence="1">Uncharacterized protein</fullName>
    </submittedName>
</protein>